<reference evidence="1 2" key="1">
    <citation type="submission" date="2015-03" db="EMBL/GenBank/DDBJ databases">
        <authorList>
            <consortium name="Pathogen Informatics"/>
        </authorList>
    </citation>
    <scope>NUCLEOTIDE SEQUENCE [LARGE SCALE GENOMIC DNA]</scope>
    <source>
        <strain evidence="1 2">A1104</strain>
    </source>
</reference>
<dbReference type="AlphaFoldDB" id="A0A655EH38"/>
<evidence type="ECO:0000313" key="2">
    <source>
        <dbReference type="Proteomes" id="UP000041314"/>
    </source>
</evidence>
<dbReference type="EMBL" id="CQPA01000069">
    <property type="protein sequence ID" value="CNV21068.1"/>
    <property type="molecule type" value="Genomic_DNA"/>
</dbReference>
<organism evidence="1 2">
    <name type="scientific">Salmonella enterica subsp. enterica serovar Bovismorbificans</name>
    <dbReference type="NCBI Taxonomy" id="58097"/>
    <lineage>
        <taxon>Bacteria</taxon>
        <taxon>Pseudomonadati</taxon>
        <taxon>Pseudomonadota</taxon>
        <taxon>Gammaproteobacteria</taxon>
        <taxon>Enterobacterales</taxon>
        <taxon>Enterobacteriaceae</taxon>
        <taxon>Salmonella</taxon>
    </lineage>
</organism>
<name>A0A655EH38_SALET</name>
<proteinExistence type="predicted"/>
<protein>
    <submittedName>
        <fullName evidence="1">Uncharacterized protein</fullName>
    </submittedName>
</protein>
<gene>
    <name evidence="1" type="ORF">ERS008198_04664</name>
</gene>
<dbReference type="Proteomes" id="UP000041314">
    <property type="component" value="Unassembled WGS sequence"/>
</dbReference>
<accession>A0A655EH38</accession>
<evidence type="ECO:0000313" key="1">
    <source>
        <dbReference type="EMBL" id="CNV21068.1"/>
    </source>
</evidence>
<sequence length="51" mass="5826">MGNSTLVKPCDNFLFIAGFAQAEIIQFAIAWQEEIRVIKNIFKGLRHFADL</sequence>